<protein>
    <submittedName>
        <fullName evidence="1">Uncharacterized protein</fullName>
    </submittedName>
</protein>
<sequence>MTYPVSVKLLDNPNQQLQENEIQRILNANARFIELITSCDPNEHWERRRRLLYFLKKNLDFLYKAARGELQLPCPEIKNSTSKQ</sequence>
<evidence type="ECO:0000313" key="1">
    <source>
        <dbReference type="EMBL" id="KAF6209020.1"/>
    </source>
</evidence>
<evidence type="ECO:0000313" key="2">
    <source>
        <dbReference type="Proteomes" id="UP000466442"/>
    </source>
</evidence>
<organism evidence="1 2">
    <name type="scientific">Apolygus lucorum</name>
    <name type="common">Small green plant bug</name>
    <name type="synonym">Lygocoris lucorum</name>
    <dbReference type="NCBI Taxonomy" id="248454"/>
    <lineage>
        <taxon>Eukaryota</taxon>
        <taxon>Metazoa</taxon>
        <taxon>Ecdysozoa</taxon>
        <taxon>Arthropoda</taxon>
        <taxon>Hexapoda</taxon>
        <taxon>Insecta</taxon>
        <taxon>Pterygota</taxon>
        <taxon>Neoptera</taxon>
        <taxon>Paraneoptera</taxon>
        <taxon>Hemiptera</taxon>
        <taxon>Heteroptera</taxon>
        <taxon>Panheteroptera</taxon>
        <taxon>Cimicomorpha</taxon>
        <taxon>Miridae</taxon>
        <taxon>Mirini</taxon>
        <taxon>Apolygus</taxon>
    </lineage>
</organism>
<comment type="caution">
    <text evidence="1">The sequence shown here is derived from an EMBL/GenBank/DDBJ whole genome shotgun (WGS) entry which is preliminary data.</text>
</comment>
<dbReference type="AlphaFoldDB" id="A0A6A4JJ91"/>
<reference evidence="1" key="1">
    <citation type="journal article" date="2021" name="Mol. Ecol. Resour.">
        <title>Apolygus lucorum genome provides insights into omnivorousness and mesophyll feeding.</title>
        <authorList>
            <person name="Liu Y."/>
            <person name="Liu H."/>
            <person name="Wang H."/>
            <person name="Huang T."/>
            <person name="Liu B."/>
            <person name="Yang B."/>
            <person name="Yin L."/>
            <person name="Li B."/>
            <person name="Zhang Y."/>
            <person name="Zhang S."/>
            <person name="Jiang F."/>
            <person name="Zhang X."/>
            <person name="Ren Y."/>
            <person name="Wang B."/>
            <person name="Wang S."/>
            <person name="Lu Y."/>
            <person name="Wu K."/>
            <person name="Fan W."/>
            <person name="Wang G."/>
        </authorList>
    </citation>
    <scope>NUCLEOTIDE SEQUENCE</scope>
    <source>
        <strain evidence="1">12Hb</strain>
    </source>
</reference>
<dbReference type="EMBL" id="WIXP02000006">
    <property type="protein sequence ID" value="KAF6209020.1"/>
    <property type="molecule type" value="Genomic_DNA"/>
</dbReference>
<keyword evidence="2" id="KW-1185">Reference proteome</keyword>
<name>A0A6A4JJ91_APOLU</name>
<gene>
    <name evidence="1" type="ORF">GE061_014763</name>
</gene>
<accession>A0A6A4JJ91</accession>
<dbReference type="Proteomes" id="UP000466442">
    <property type="component" value="Unassembled WGS sequence"/>
</dbReference>
<proteinExistence type="predicted"/>